<evidence type="ECO:0000256" key="2">
    <source>
        <dbReference type="ARBA" id="ARBA00022448"/>
    </source>
</evidence>
<feature type="transmembrane region" description="Helical" evidence="7">
    <location>
        <begin position="247"/>
        <end position="265"/>
    </location>
</feature>
<name>A0A3D9IRB0_9BACL</name>
<accession>A0A3D9IRB0</accession>
<dbReference type="Proteomes" id="UP000256977">
    <property type="component" value="Unassembled WGS sequence"/>
</dbReference>
<keyword evidence="5 7" id="KW-1133">Transmembrane helix</keyword>
<evidence type="ECO:0000256" key="4">
    <source>
        <dbReference type="ARBA" id="ARBA00022692"/>
    </source>
</evidence>
<dbReference type="GO" id="GO:0005886">
    <property type="term" value="C:plasma membrane"/>
    <property type="evidence" value="ECO:0007669"/>
    <property type="project" value="UniProtKB-SubCell"/>
</dbReference>
<evidence type="ECO:0000256" key="1">
    <source>
        <dbReference type="ARBA" id="ARBA00004651"/>
    </source>
</evidence>
<dbReference type="GO" id="GO:0055085">
    <property type="term" value="P:transmembrane transport"/>
    <property type="evidence" value="ECO:0007669"/>
    <property type="project" value="InterPro"/>
</dbReference>
<evidence type="ECO:0000256" key="6">
    <source>
        <dbReference type="ARBA" id="ARBA00023136"/>
    </source>
</evidence>
<dbReference type="AlphaFoldDB" id="A0A3D9IRB0"/>
<feature type="transmembrane region" description="Helical" evidence="7">
    <location>
        <begin position="111"/>
        <end position="135"/>
    </location>
</feature>
<dbReference type="PANTHER" id="PTHR43744">
    <property type="entry name" value="ABC TRANSPORTER PERMEASE PROTEIN MG189-RELATED-RELATED"/>
    <property type="match status" value="1"/>
</dbReference>
<keyword evidence="3" id="KW-1003">Cell membrane</keyword>
<evidence type="ECO:0000313" key="9">
    <source>
        <dbReference type="EMBL" id="RED64331.1"/>
    </source>
</evidence>
<keyword evidence="6 7" id="KW-0472">Membrane</keyword>
<dbReference type="Gene3D" id="1.10.3720.10">
    <property type="entry name" value="MetI-like"/>
    <property type="match status" value="1"/>
</dbReference>
<evidence type="ECO:0000313" key="10">
    <source>
        <dbReference type="Proteomes" id="UP000256977"/>
    </source>
</evidence>
<dbReference type="InterPro" id="IPR000515">
    <property type="entry name" value="MetI-like"/>
</dbReference>
<protein>
    <submittedName>
        <fullName evidence="9">Carbohydrate ABC transporter membrane protein 2 (CUT1 family)</fullName>
    </submittedName>
</protein>
<comment type="caution">
    <text evidence="9">The sequence shown here is derived from an EMBL/GenBank/DDBJ whole genome shotgun (WGS) entry which is preliminary data.</text>
</comment>
<feature type="domain" description="ABC transmembrane type-1" evidence="8">
    <location>
        <begin position="76"/>
        <end position="265"/>
    </location>
</feature>
<evidence type="ECO:0000256" key="7">
    <source>
        <dbReference type="SAM" id="Phobius"/>
    </source>
</evidence>
<feature type="transmembrane region" description="Helical" evidence="7">
    <location>
        <begin position="186"/>
        <end position="208"/>
    </location>
</feature>
<reference evidence="9 10" key="1">
    <citation type="submission" date="2018-07" db="EMBL/GenBank/DDBJ databases">
        <title>Genomic Encyclopedia of Type Strains, Phase III (KMG-III): the genomes of soil and plant-associated and newly described type strains.</title>
        <authorList>
            <person name="Whitman W."/>
        </authorList>
    </citation>
    <scope>NUCLEOTIDE SEQUENCE [LARGE SCALE GENOMIC DNA]</scope>
    <source>
        <strain evidence="9 10">CECT 7287</strain>
    </source>
</reference>
<evidence type="ECO:0000259" key="8">
    <source>
        <dbReference type="PROSITE" id="PS50928"/>
    </source>
</evidence>
<evidence type="ECO:0000256" key="3">
    <source>
        <dbReference type="ARBA" id="ARBA00022475"/>
    </source>
</evidence>
<organism evidence="9 10">
    <name type="scientific">Cohnella phaseoli</name>
    <dbReference type="NCBI Taxonomy" id="456490"/>
    <lineage>
        <taxon>Bacteria</taxon>
        <taxon>Bacillati</taxon>
        <taxon>Bacillota</taxon>
        <taxon>Bacilli</taxon>
        <taxon>Bacillales</taxon>
        <taxon>Paenibacillaceae</taxon>
        <taxon>Cohnella</taxon>
    </lineage>
</organism>
<dbReference type="CDD" id="cd06261">
    <property type="entry name" value="TM_PBP2"/>
    <property type="match status" value="1"/>
</dbReference>
<dbReference type="InterPro" id="IPR035906">
    <property type="entry name" value="MetI-like_sf"/>
</dbReference>
<dbReference type="SUPFAM" id="SSF161098">
    <property type="entry name" value="MetI-like"/>
    <property type="match status" value="1"/>
</dbReference>
<comment type="subcellular location">
    <subcellularLocation>
        <location evidence="1">Cell membrane</location>
        <topology evidence="1">Multi-pass membrane protein</topology>
    </subcellularLocation>
</comment>
<keyword evidence="2" id="KW-0813">Transport</keyword>
<sequence length="280" mass="31431">MALERIGRLLKWIVMIALAIVSLLPIFWMFMGALRPRQELFQYVSLEWHLFIPVEWTLQNFVDIFSDESKPLGRFIGNTLFVAVLVTLLSLLFNSMAAFAFSKLKFRGRNVIFAIFLSALVIPGEVTMVPTYLLVHAFGWIDSFRALVIPGAVSVFSIFLLVQFFSDVPGELLEAGKIDGASWLGIYARIVLPAMIPALITMGLITFLGQWDAYLWPLIVINDETKQMLQVAIATFTNLQATEWGKILAADTVASVPILILFLFLQKYYVRSIVSSGIKG</sequence>
<dbReference type="PANTHER" id="PTHR43744:SF12">
    <property type="entry name" value="ABC TRANSPORTER PERMEASE PROTEIN MG189-RELATED"/>
    <property type="match status" value="1"/>
</dbReference>
<proteinExistence type="predicted"/>
<feature type="transmembrane region" description="Helical" evidence="7">
    <location>
        <begin position="12"/>
        <end position="31"/>
    </location>
</feature>
<evidence type="ECO:0000256" key="5">
    <source>
        <dbReference type="ARBA" id="ARBA00022989"/>
    </source>
</evidence>
<gene>
    <name evidence="9" type="ORF">DFP98_1233</name>
</gene>
<dbReference type="EMBL" id="QRDZ01000023">
    <property type="protein sequence ID" value="RED64331.1"/>
    <property type="molecule type" value="Genomic_DNA"/>
</dbReference>
<feature type="transmembrane region" description="Helical" evidence="7">
    <location>
        <begin position="75"/>
        <end position="99"/>
    </location>
</feature>
<feature type="transmembrane region" description="Helical" evidence="7">
    <location>
        <begin position="147"/>
        <end position="165"/>
    </location>
</feature>
<keyword evidence="4 7" id="KW-0812">Transmembrane</keyword>
<keyword evidence="10" id="KW-1185">Reference proteome</keyword>
<dbReference type="PROSITE" id="PS50928">
    <property type="entry name" value="ABC_TM1"/>
    <property type="match status" value="1"/>
</dbReference>